<dbReference type="Proteomes" id="UP001202248">
    <property type="component" value="Unassembled WGS sequence"/>
</dbReference>
<evidence type="ECO:0000256" key="1">
    <source>
        <dbReference type="SAM" id="Coils"/>
    </source>
</evidence>
<name>A0ABS9SE75_9BACT</name>
<accession>A0ABS9SE75</accession>
<reference evidence="2 3" key="1">
    <citation type="submission" date="2022-02" db="EMBL/GenBank/DDBJ databases">
        <authorList>
            <person name="Min J."/>
        </authorList>
    </citation>
    <scope>NUCLEOTIDE SEQUENCE [LARGE SCALE GENOMIC DNA]</scope>
    <source>
        <strain evidence="2 3">GR10-1</strain>
    </source>
</reference>
<comment type="caution">
    <text evidence="2">The sequence shown here is derived from an EMBL/GenBank/DDBJ whole genome shotgun (WGS) entry which is preliminary data.</text>
</comment>
<keyword evidence="3" id="KW-1185">Reference proteome</keyword>
<dbReference type="EMBL" id="JAKWBL010000001">
    <property type="protein sequence ID" value="MCH5596662.1"/>
    <property type="molecule type" value="Genomic_DNA"/>
</dbReference>
<protein>
    <submittedName>
        <fullName evidence="2">Uncharacterized protein</fullName>
    </submittedName>
</protein>
<proteinExistence type="predicted"/>
<evidence type="ECO:0000313" key="3">
    <source>
        <dbReference type="Proteomes" id="UP001202248"/>
    </source>
</evidence>
<feature type="coiled-coil region" evidence="1">
    <location>
        <begin position="2"/>
        <end position="57"/>
    </location>
</feature>
<dbReference type="RefSeq" id="WP_240826031.1">
    <property type="nucleotide sequence ID" value="NZ_JAKWBL010000001.1"/>
</dbReference>
<organism evidence="2 3">
    <name type="scientific">Niabella ginsengisoli</name>
    <dbReference type="NCBI Taxonomy" id="522298"/>
    <lineage>
        <taxon>Bacteria</taxon>
        <taxon>Pseudomonadati</taxon>
        <taxon>Bacteroidota</taxon>
        <taxon>Chitinophagia</taxon>
        <taxon>Chitinophagales</taxon>
        <taxon>Chitinophagaceae</taxon>
        <taxon>Niabella</taxon>
    </lineage>
</organism>
<keyword evidence="1" id="KW-0175">Coiled coil</keyword>
<gene>
    <name evidence="2" type="ORF">MKP09_01340</name>
</gene>
<evidence type="ECO:0000313" key="2">
    <source>
        <dbReference type="EMBL" id="MCH5596662.1"/>
    </source>
</evidence>
<sequence length="66" mass="7241">MSQVLENKIKAIQEKLQLLVKQTTAIQKENQSLKDALAEAKLQAESASKAADALQHQLDAKSIARL</sequence>